<reference evidence="1" key="1">
    <citation type="journal article" date="2021" name="Genome Biol. Evol.">
        <title>A High-Quality Reference Genome for a Parasitic Bivalve with Doubly Uniparental Inheritance (Bivalvia: Unionida).</title>
        <authorList>
            <person name="Smith C.H."/>
        </authorList>
    </citation>
    <scope>NUCLEOTIDE SEQUENCE</scope>
    <source>
        <strain evidence="1">CHS0354</strain>
    </source>
</reference>
<gene>
    <name evidence="1" type="ORF">CHS0354_028538</name>
</gene>
<feature type="non-terminal residue" evidence="1">
    <location>
        <position position="1"/>
    </location>
</feature>
<sequence>EKLIRMEIDAVGIPVFSFCILRCSLWAYYQQMIGIFEFYNTFFIMGMRPIKKTRTMTAGLNSTTDWKMYCKWLQLKIRSCARNEPDNKSVFLLVAIGTWDVTNMASKLMVNAAVYQETCDGLGLPMMMYVKTTFMHLLGCILAYNIT</sequence>
<dbReference type="AlphaFoldDB" id="A0AAE0RN68"/>
<name>A0AAE0RN68_9BIVA</name>
<reference evidence="1" key="3">
    <citation type="submission" date="2023-05" db="EMBL/GenBank/DDBJ databases">
        <authorList>
            <person name="Smith C.H."/>
        </authorList>
    </citation>
    <scope>NUCLEOTIDE SEQUENCE</scope>
    <source>
        <strain evidence="1">CHS0354</strain>
        <tissue evidence="1">Mantle</tissue>
    </source>
</reference>
<dbReference type="EMBL" id="JAEAOA010001706">
    <property type="protein sequence ID" value="KAK3576484.1"/>
    <property type="molecule type" value="Genomic_DNA"/>
</dbReference>
<evidence type="ECO:0000313" key="1">
    <source>
        <dbReference type="EMBL" id="KAK3576484.1"/>
    </source>
</evidence>
<proteinExistence type="predicted"/>
<organism evidence="1 2">
    <name type="scientific">Potamilus streckersoni</name>
    <dbReference type="NCBI Taxonomy" id="2493646"/>
    <lineage>
        <taxon>Eukaryota</taxon>
        <taxon>Metazoa</taxon>
        <taxon>Spiralia</taxon>
        <taxon>Lophotrochozoa</taxon>
        <taxon>Mollusca</taxon>
        <taxon>Bivalvia</taxon>
        <taxon>Autobranchia</taxon>
        <taxon>Heteroconchia</taxon>
        <taxon>Palaeoheterodonta</taxon>
        <taxon>Unionida</taxon>
        <taxon>Unionoidea</taxon>
        <taxon>Unionidae</taxon>
        <taxon>Ambleminae</taxon>
        <taxon>Lampsilini</taxon>
        <taxon>Potamilus</taxon>
    </lineage>
</organism>
<reference evidence="1" key="2">
    <citation type="journal article" date="2021" name="Genome Biol. Evol.">
        <title>Developing a high-quality reference genome for a parasitic bivalve with doubly uniparental inheritance (Bivalvia: Unionida).</title>
        <authorList>
            <person name="Smith C.H."/>
        </authorList>
    </citation>
    <scope>NUCLEOTIDE SEQUENCE</scope>
    <source>
        <strain evidence="1">CHS0354</strain>
        <tissue evidence="1">Mantle</tissue>
    </source>
</reference>
<dbReference type="Proteomes" id="UP001195483">
    <property type="component" value="Unassembled WGS sequence"/>
</dbReference>
<protein>
    <submittedName>
        <fullName evidence="1">Uncharacterized protein</fullName>
    </submittedName>
</protein>
<keyword evidence="2" id="KW-1185">Reference proteome</keyword>
<evidence type="ECO:0000313" key="2">
    <source>
        <dbReference type="Proteomes" id="UP001195483"/>
    </source>
</evidence>
<accession>A0AAE0RN68</accession>
<comment type="caution">
    <text evidence="1">The sequence shown here is derived from an EMBL/GenBank/DDBJ whole genome shotgun (WGS) entry which is preliminary data.</text>
</comment>